<keyword evidence="1" id="KW-0560">Oxidoreductase</keyword>
<dbReference type="InterPro" id="IPR004017">
    <property type="entry name" value="Cys_rich_dom"/>
</dbReference>
<protein>
    <submittedName>
        <fullName evidence="3">Heterodisulfide reductase subunit B</fullName>
    </submittedName>
</protein>
<evidence type="ECO:0000313" key="3">
    <source>
        <dbReference type="EMBL" id="RZD16824.1"/>
    </source>
</evidence>
<evidence type="ECO:0000256" key="1">
    <source>
        <dbReference type="ARBA" id="ARBA00023002"/>
    </source>
</evidence>
<dbReference type="GO" id="GO:0016491">
    <property type="term" value="F:oxidoreductase activity"/>
    <property type="evidence" value="ECO:0007669"/>
    <property type="project" value="UniProtKB-KW"/>
</dbReference>
<evidence type="ECO:0000313" key="4">
    <source>
        <dbReference type="Proteomes" id="UP000316562"/>
    </source>
</evidence>
<reference evidence="3 4" key="1">
    <citation type="journal article" date="2019" name="ISME J.">
        <title>Insights into ecological role of a new deltaproteobacterial order Candidatus Acidulodesulfobacterales by metagenomics and metatranscriptomics.</title>
        <authorList>
            <person name="Tan S."/>
            <person name="Liu J."/>
            <person name="Fang Y."/>
            <person name="Hedlund B.P."/>
            <person name="Lian Z.H."/>
            <person name="Huang L.Y."/>
            <person name="Li J.T."/>
            <person name="Huang L.N."/>
            <person name="Li W.J."/>
            <person name="Jiang H.C."/>
            <person name="Dong H.L."/>
            <person name="Shu W.S."/>
        </authorList>
    </citation>
    <scope>NUCLEOTIDE SEQUENCE [LARGE SCALE GENOMIC DNA]</scope>
    <source>
        <strain evidence="3">AP2</strain>
    </source>
</reference>
<dbReference type="Gene3D" id="3.40.50.11810">
    <property type="match status" value="1"/>
</dbReference>
<dbReference type="PANTHER" id="PTHR42947:SF1">
    <property type="entry name" value="COB--COM HETERODISULFIDE REDUCTASE SUBUNIT B 1"/>
    <property type="match status" value="1"/>
</dbReference>
<evidence type="ECO:0000259" key="2">
    <source>
        <dbReference type="Pfam" id="PF02754"/>
    </source>
</evidence>
<dbReference type="Gene3D" id="1.20.1050.140">
    <property type="match status" value="1"/>
</dbReference>
<proteinExistence type="predicted"/>
<dbReference type="Proteomes" id="UP000316562">
    <property type="component" value="Unassembled WGS sequence"/>
</dbReference>
<dbReference type="EMBL" id="SGBC01000001">
    <property type="protein sequence ID" value="RZD16824.1"/>
    <property type="molecule type" value="Genomic_DNA"/>
</dbReference>
<organism evidence="3 4">
    <name type="scientific">Acididesulfobacter guangdongensis</name>
    <dbReference type="NCBI Taxonomy" id="2597225"/>
    <lineage>
        <taxon>Bacteria</taxon>
        <taxon>Deltaproteobacteria</taxon>
        <taxon>Candidatus Acidulodesulfobacterales</taxon>
        <taxon>Candidatus Acididesulfobacter</taxon>
    </lineage>
</organism>
<name>A0A519BHU1_ACIG2</name>
<feature type="domain" description="Cysteine-rich" evidence="2">
    <location>
        <begin position="4"/>
        <end position="85"/>
    </location>
</feature>
<feature type="domain" description="Cysteine-rich" evidence="2">
    <location>
        <begin position="148"/>
        <end position="238"/>
    </location>
</feature>
<dbReference type="AlphaFoldDB" id="A0A519BHU1"/>
<comment type="caution">
    <text evidence="3">The sequence shown here is derived from an EMBL/GenBank/DDBJ whole genome shotgun (WGS) entry which is preliminary data.</text>
</comment>
<dbReference type="InterPro" id="IPR051278">
    <property type="entry name" value="HdrB/HdrD_reductase"/>
</dbReference>
<dbReference type="Pfam" id="PF02754">
    <property type="entry name" value="CCG"/>
    <property type="match status" value="2"/>
</dbReference>
<sequence>MINYAYYPGCVAQESGKELDNSTRFIAKKLGINLIDMPEASCCGGGVVDGFDHNLKLYINGRTLALAEKLGYDILTVCNTCTLTLSEVNEELINNPESLEKTNAYLSKIGLKYSGTVKVKHLLYIIRDEIGLDKLKQAVTYTLDGVKVAPFYGCHILRPSSVVKFDDVENPSGFEELIKALGAEPVSYIRRTKCCGFQTILVNEVTSTSLAGNAIYEAQQNKADVMVTPCPLCHLSLDTYQGVAAMNINKKLSLPVLHLPQLIGVALGGSYAEMGFSRHNISFRAVMSKIKQNKLK</sequence>
<accession>A0A519BHU1</accession>
<dbReference type="PANTHER" id="PTHR42947">
    <property type="entry name" value="COB--COM HETERODISULFIDE REDUCTASE SUBUNIT B 1"/>
    <property type="match status" value="1"/>
</dbReference>
<gene>
    <name evidence="3" type="ORF">EVJ46_00875</name>
</gene>